<feature type="region of interest" description="Disordered" evidence="1">
    <location>
        <begin position="1"/>
        <end position="27"/>
    </location>
</feature>
<protein>
    <recommendedName>
        <fullName evidence="5">Serine/threonine protein kinase</fullName>
    </recommendedName>
</protein>
<dbReference type="RefSeq" id="WP_355399153.1">
    <property type="nucleotide sequence ID" value="NZ_JBEXPZ010000033.1"/>
</dbReference>
<feature type="compositionally biased region" description="Low complexity" evidence="1">
    <location>
        <begin position="75"/>
        <end position="105"/>
    </location>
</feature>
<keyword evidence="2" id="KW-0472">Membrane</keyword>
<feature type="compositionally biased region" description="Basic and acidic residues" evidence="1">
    <location>
        <begin position="55"/>
        <end position="64"/>
    </location>
</feature>
<feature type="transmembrane region" description="Helical" evidence="2">
    <location>
        <begin position="31"/>
        <end position="54"/>
    </location>
</feature>
<evidence type="ECO:0000313" key="4">
    <source>
        <dbReference type="Proteomes" id="UP001550210"/>
    </source>
</evidence>
<dbReference type="Proteomes" id="UP001550210">
    <property type="component" value="Unassembled WGS sequence"/>
</dbReference>
<keyword evidence="4" id="KW-1185">Reference proteome</keyword>
<evidence type="ECO:0000313" key="3">
    <source>
        <dbReference type="EMBL" id="MET9847730.1"/>
    </source>
</evidence>
<evidence type="ECO:0000256" key="2">
    <source>
        <dbReference type="SAM" id="Phobius"/>
    </source>
</evidence>
<feature type="compositionally biased region" description="Acidic residues" evidence="1">
    <location>
        <begin position="111"/>
        <end position="122"/>
    </location>
</feature>
<evidence type="ECO:0000256" key="1">
    <source>
        <dbReference type="SAM" id="MobiDB-lite"/>
    </source>
</evidence>
<keyword evidence="2" id="KW-1133">Transmembrane helix</keyword>
<accession>A0ABV2V3Y6</accession>
<name>A0ABV2V3Y6_9ACTN</name>
<gene>
    <name evidence="3" type="ORF">ABZZ21_24915</name>
</gene>
<comment type="caution">
    <text evidence="3">The sequence shown here is derived from an EMBL/GenBank/DDBJ whole genome shotgun (WGS) entry which is preliminary data.</text>
</comment>
<evidence type="ECO:0008006" key="5">
    <source>
        <dbReference type="Google" id="ProtNLM"/>
    </source>
</evidence>
<dbReference type="EMBL" id="JBEXPZ010000033">
    <property type="protein sequence ID" value="MET9847730.1"/>
    <property type="molecule type" value="Genomic_DNA"/>
</dbReference>
<sequence length="269" mass="28697">MSQYGPTPTPRPRPPGSPGPDPGPDHRNARIAIISLIVTSMLTVIGIVVSVVVADKDDPSDDGRGGGPTARPFQDDTATPSPDDTTPEPENTTPSPSPTPEVTTPAPAPDGTEDGEDGEDDGLTTAQRELRDSLNPAQWRRESCEPDTVPGAEASLRCTVTTQDPTYGALTTKASISVYGSKSEAQKVFRDYTAGLPDGNCDQQQNVRGVWSENGSDTPAGDAACYLNTTFQYVITCTYYDRPALFAVTGPDFPALNRWWHGLDPIFTD</sequence>
<feature type="compositionally biased region" description="Pro residues" evidence="1">
    <location>
        <begin position="7"/>
        <end position="22"/>
    </location>
</feature>
<feature type="region of interest" description="Disordered" evidence="1">
    <location>
        <begin position="55"/>
        <end position="123"/>
    </location>
</feature>
<proteinExistence type="predicted"/>
<organism evidence="3 4">
    <name type="scientific">Streptomyces ossamyceticus</name>
    <dbReference type="NCBI Taxonomy" id="249581"/>
    <lineage>
        <taxon>Bacteria</taxon>
        <taxon>Bacillati</taxon>
        <taxon>Actinomycetota</taxon>
        <taxon>Actinomycetes</taxon>
        <taxon>Kitasatosporales</taxon>
        <taxon>Streptomycetaceae</taxon>
        <taxon>Streptomyces</taxon>
    </lineage>
</organism>
<keyword evidence="2" id="KW-0812">Transmembrane</keyword>
<reference evidence="3 4" key="1">
    <citation type="submission" date="2024-06" db="EMBL/GenBank/DDBJ databases">
        <title>The Natural Products Discovery Center: Release of the First 8490 Sequenced Strains for Exploring Actinobacteria Biosynthetic Diversity.</title>
        <authorList>
            <person name="Kalkreuter E."/>
            <person name="Kautsar S.A."/>
            <person name="Yang D."/>
            <person name="Bader C.D."/>
            <person name="Teijaro C.N."/>
            <person name="Fluegel L."/>
            <person name="Davis C.M."/>
            <person name="Simpson J.R."/>
            <person name="Lauterbach L."/>
            <person name="Steele A.D."/>
            <person name="Gui C."/>
            <person name="Meng S."/>
            <person name="Li G."/>
            <person name="Viehrig K."/>
            <person name="Ye F."/>
            <person name="Su P."/>
            <person name="Kiefer A.F."/>
            <person name="Nichols A."/>
            <person name="Cepeda A.J."/>
            <person name="Yan W."/>
            <person name="Fan B."/>
            <person name="Jiang Y."/>
            <person name="Adhikari A."/>
            <person name="Zheng C.-J."/>
            <person name="Schuster L."/>
            <person name="Cowan T.M."/>
            <person name="Smanski M.J."/>
            <person name="Chevrette M.G."/>
            <person name="De Carvalho L.P.S."/>
            <person name="Shen B."/>
        </authorList>
    </citation>
    <scope>NUCLEOTIDE SEQUENCE [LARGE SCALE GENOMIC DNA]</scope>
    <source>
        <strain evidence="3 4">NPDC006434</strain>
    </source>
</reference>